<evidence type="ECO:0000256" key="3">
    <source>
        <dbReference type="ARBA" id="ARBA00023015"/>
    </source>
</evidence>
<dbReference type="EMBL" id="ML742031">
    <property type="protein sequence ID" value="KAE8154224.1"/>
    <property type="molecule type" value="Genomic_DNA"/>
</dbReference>
<evidence type="ECO:0000313" key="10">
    <source>
        <dbReference type="Proteomes" id="UP000325780"/>
    </source>
</evidence>
<dbReference type="Proteomes" id="UP000325780">
    <property type="component" value="Unassembled WGS sequence"/>
</dbReference>
<keyword evidence="2" id="KW-0862">Zinc</keyword>
<evidence type="ECO:0000256" key="5">
    <source>
        <dbReference type="ARBA" id="ARBA00023163"/>
    </source>
</evidence>
<evidence type="ECO:0000256" key="7">
    <source>
        <dbReference type="SAM" id="MobiDB-lite"/>
    </source>
</evidence>
<sequence>MQTVARRRRTGNKKSRLGCRTCRARHIKCDETPGTCQNCTLSSRSCEYDLERLPRTRRTKLSARALALVNVPPTLAGGLHWITTADERRCFSHFQFHIIPTVTALFDVSLWQNVVLPTSHVEPAVYHAAVALSAVYRDSETNGMPLPGQEHFNPWNRFSLEQANRSYALVSRRSASQDPRLQGVLLLCCLLFIVQELLRGQYDEAFRHLQSGLKILQGSKGRRNQTPVEECLVAAFARLDIQSAFYGTGGPFMRLDEDPEYWLSQVDFKTVYEARQALEPLFSGTFWFHSQCQALSKAEIESGYGDLQGKQQQLLSEANRYVCAFDTFYSRSYVYLNLKDQRAADVVAVNHKIVALSLKECLLRPEDAALDYYTPDHEMVLSLVQAIIHKFPDRPSVVLDMGVIPPLYYISLKCRDYAVRWRAIMALKSWPHREGTFDANWAASVAVRLLEAELGDSRLQSPDGSSLPPQEDDRFSSEDAVKSSEAVKDWMCSQYFQPRQT</sequence>
<dbReference type="SMART" id="SM00066">
    <property type="entry name" value="GAL4"/>
    <property type="match status" value="1"/>
</dbReference>
<dbReference type="OrthoDB" id="2593732at2759"/>
<dbReference type="GO" id="GO:0000981">
    <property type="term" value="F:DNA-binding transcription factor activity, RNA polymerase II-specific"/>
    <property type="evidence" value="ECO:0007669"/>
    <property type="project" value="InterPro"/>
</dbReference>
<keyword evidence="6" id="KW-0539">Nucleus</keyword>
<keyword evidence="4" id="KW-0238">DNA-binding</keyword>
<dbReference type="PROSITE" id="PS50048">
    <property type="entry name" value="ZN2_CY6_FUNGAL_2"/>
    <property type="match status" value="1"/>
</dbReference>
<keyword evidence="3" id="KW-0805">Transcription regulation</keyword>
<proteinExistence type="predicted"/>
<feature type="compositionally biased region" description="Polar residues" evidence="7">
    <location>
        <begin position="458"/>
        <end position="468"/>
    </location>
</feature>
<evidence type="ECO:0000256" key="1">
    <source>
        <dbReference type="ARBA" id="ARBA00022723"/>
    </source>
</evidence>
<dbReference type="PANTHER" id="PTHR36206">
    <property type="entry name" value="ASPERCRYPTIN BIOSYNTHESIS CLUSTER-SPECIFIC TRANSCRIPTION REGULATOR ATNN-RELATED"/>
    <property type="match status" value="1"/>
</dbReference>
<dbReference type="Gene3D" id="4.10.240.10">
    <property type="entry name" value="Zn(2)-C6 fungal-type DNA-binding domain"/>
    <property type="match status" value="1"/>
</dbReference>
<feature type="domain" description="Zn(2)-C6 fungal-type" evidence="8">
    <location>
        <begin position="18"/>
        <end position="48"/>
    </location>
</feature>
<keyword evidence="10" id="KW-1185">Reference proteome</keyword>
<name>A0A5N6U6N1_ASPAV</name>
<protein>
    <recommendedName>
        <fullName evidence="8">Zn(2)-C6 fungal-type domain-containing protein</fullName>
    </recommendedName>
</protein>
<reference evidence="9 10" key="1">
    <citation type="submission" date="2019-04" db="EMBL/GenBank/DDBJ databases">
        <title>Friends and foes A comparative genomics study of 23 Aspergillus species from section Flavi.</title>
        <authorList>
            <consortium name="DOE Joint Genome Institute"/>
            <person name="Kjaerbolling I."/>
            <person name="Vesth T."/>
            <person name="Frisvad J.C."/>
            <person name="Nybo J.L."/>
            <person name="Theobald S."/>
            <person name="Kildgaard S."/>
            <person name="Isbrandt T."/>
            <person name="Kuo A."/>
            <person name="Sato A."/>
            <person name="Lyhne E.K."/>
            <person name="Kogle M.E."/>
            <person name="Wiebenga A."/>
            <person name="Kun R.S."/>
            <person name="Lubbers R.J."/>
            <person name="Makela M.R."/>
            <person name="Barry K."/>
            <person name="Chovatia M."/>
            <person name="Clum A."/>
            <person name="Daum C."/>
            <person name="Haridas S."/>
            <person name="He G."/>
            <person name="LaButti K."/>
            <person name="Lipzen A."/>
            <person name="Mondo S."/>
            <person name="Riley R."/>
            <person name="Salamov A."/>
            <person name="Simmons B.A."/>
            <person name="Magnuson J.K."/>
            <person name="Henrissat B."/>
            <person name="Mortensen U.H."/>
            <person name="Larsen T.O."/>
            <person name="Devries R.P."/>
            <person name="Grigoriev I.V."/>
            <person name="Machida M."/>
            <person name="Baker S.E."/>
            <person name="Andersen M.R."/>
        </authorList>
    </citation>
    <scope>NUCLEOTIDE SEQUENCE [LARGE SCALE GENOMIC DNA]</scope>
    <source>
        <strain evidence="9 10">IBT 18842</strain>
    </source>
</reference>
<evidence type="ECO:0000256" key="4">
    <source>
        <dbReference type="ARBA" id="ARBA00023125"/>
    </source>
</evidence>
<dbReference type="PROSITE" id="PS00463">
    <property type="entry name" value="ZN2_CY6_FUNGAL_1"/>
    <property type="match status" value="1"/>
</dbReference>
<evidence type="ECO:0000259" key="8">
    <source>
        <dbReference type="PROSITE" id="PS50048"/>
    </source>
</evidence>
<dbReference type="InterPro" id="IPR021858">
    <property type="entry name" value="Fun_TF"/>
</dbReference>
<dbReference type="InterPro" id="IPR001138">
    <property type="entry name" value="Zn2Cys6_DnaBD"/>
</dbReference>
<keyword evidence="1" id="KW-0479">Metal-binding</keyword>
<dbReference type="CDD" id="cd00067">
    <property type="entry name" value="GAL4"/>
    <property type="match status" value="1"/>
</dbReference>
<dbReference type="PANTHER" id="PTHR36206:SF16">
    <property type="entry name" value="TRANSCRIPTION FACTOR DOMAIN-CONTAINING PROTEIN-RELATED"/>
    <property type="match status" value="1"/>
</dbReference>
<feature type="region of interest" description="Disordered" evidence="7">
    <location>
        <begin position="457"/>
        <end position="486"/>
    </location>
</feature>
<evidence type="ECO:0000256" key="6">
    <source>
        <dbReference type="ARBA" id="ARBA00023242"/>
    </source>
</evidence>
<dbReference type="GO" id="GO:0008270">
    <property type="term" value="F:zinc ion binding"/>
    <property type="evidence" value="ECO:0007669"/>
    <property type="project" value="InterPro"/>
</dbReference>
<dbReference type="InterPro" id="IPR052360">
    <property type="entry name" value="Transcr_Regulatory_Proteins"/>
</dbReference>
<dbReference type="Pfam" id="PF00172">
    <property type="entry name" value="Zn_clus"/>
    <property type="match status" value="1"/>
</dbReference>
<evidence type="ECO:0000256" key="2">
    <source>
        <dbReference type="ARBA" id="ARBA00022833"/>
    </source>
</evidence>
<dbReference type="GO" id="GO:0009893">
    <property type="term" value="P:positive regulation of metabolic process"/>
    <property type="evidence" value="ECO:0007669"/>
    <property type="project" value="UniProtKB-ARBA"/>
</dbReference>
<dbReference type="Pfam" id="PF11951">
    <property type="entry name" value="Fungal_trans_2"/>
    <property type="match status" value="1"/>
</dbReference>
<gene>
    <name evidence="9" type="ORF">BDV25DRAFT_136150</name>
</gene>
<dbReference type="SUPFAM" id="SSF57701">
    <property type="entry name" value="Zn2/Cys6 DNA-binding domain"/>
    <property type="match status" value="1"/>
</dbReference>
<dbReference type="InterPro" id="IPR036864">
    <property type="entry name" value="Zn2-C6_fun-type_DNA-bd_sf"/>
</dbReference>
<keyword evidence="5" id="KW-0804">Transcription</keyword>
<organism evidence="9 10">
    <name type="scientific">Aspergillus avenaceus</name>
    <dbReference type="NCBI Taxonomy" id="36643"/>
    <lineage>
        <taxon>Eukaryota</taxon>
        <taxon>Fungi</taxon>
        <taxon>Dikarya</taxon>
        <taxon>Ascomycota</taxon>
        <taxon>Pezizomycotina</taxon>
        <taxon>Eurotiomycetes</taxon>
        <taxon>Eurotiomycetidae</taxon>
        <taxon>Eurotiales</taxon>
        <taxon>Aspergillaceae</taxon>
        <taxon>Aspergillus</taxon>
        <taxon>Aspergillus subgen. Circumdati</taxon>
    </lineage>
</organism>
<evidence type="ECO:0000313" key="9">
    <source>
        <dbReference type="EMBL" id="KAE8154224.1"/>
    </source>
</evidence>
<feature type="compositionally biased region" description="Basic and acidic residues" evidence="7">
    <location>
        <begin position="471"/>
        <end position="486"/>
    </location>
</feature>
<accession>A0A5N6U6N1</accession>
<dbReference type="AlphaFoldDB" id="A0A5N6U6N1"/>
<dbReference type="GO" id="GO:0003677">
    <property type="term" value="F:DNA binding"/>
    <property type="evidence" value="ECO:0007669"/>
    <property type="project" value="UniProtKB-KW"/>
</dbReference>